<evidence type="ECO:0000256" key="8">
    <source>
        <dbReference type="SAM" id="Phobius"/>
    </source>
</evidence>
<keyword evidence="10" id="KW-1185">Reference proteome</keyword>
<feature type="transmembrane region" description="Helical" evidence="8">
    <location>
        <begin position="85"/>
        <end position="105"/>
    </location>
</feature>
<dbReference type="InterPro" id="IPR011701">
    <property type="entry name" value="MFS"/>
</dbReference>
<accession>A0A2T3ACX9</accession>
<keyword evidence="4 8" id="KW-0812">Transmembrane</keyword>
<feature type="transmembrane region" description="Helical" evidence="8">
    <location>
        <begin position="243"/>
        <end position="268"/>
    </location>
</feature>
<dbReference type="PANTHER" id="PTHR23501">
    <property type="entry name" value="MAJOR FACILITATOR SUPERFAMILY"/>
    <property type="match status" value="1"/>
</dbReference>
<evidence type="ECO:0000313" key="9">
    <source>
        <dbReference type="EMBL" id="PSR92116.1"/>
    </source>
</evidence>
<evidence type="ECO:0000313" key="10">
    <source>
        <dbReference type="Proteomes" id="UP000241462"/>
    </source>
</evidence>
<feature type="transmembrane region" description="Helical" evidence="8">
    <location>
        <begin position="212"/>
        <end position="231"/>
    </location>
</feature>
<feature type="region of interest" description="Disordered" evidence="7">
    <location>
        <begin position="1"/>
        <end position="46"/>
    </location>
</feature>
<feature type="transmembrane region" description="Helical" evidence="8">
    <location>
        <begin position="434"/>
        <end position="453"/>
    </location>
</feature>
<feature type="transmembrane region" description="Helical" evidence="8">
    <location>
        <begin position="409"/>
        <end position="427"/>
    </location>
</feature>
<keyword evidence="3" id="KW-0813">Transport</keyword>
<reference evidence="9 10" key="1">
    <citation type="journal article" date="2018" name="Mycol. Prog.">
        <title>Coniella lustricola, a new species from submerged detritus.</title>
        <authorList>
            <person name="Raudabaugh D.B."/>
            <person name="Iturriaga T."/>
            <person name="Carver A."/>
            <person name="Mondo S."/>
            <person name="Pangilinan J."/>
            <person name="Lipzen A."/>
            <person name="He G."/>
            <person name="Amirebrahimi M."/>
            <person name="Grigoriev I.V."/>
            <person name="Miller A.N."/>
        </authorList>
    </citation>
    <scope>NUCLEOTIDE SEQUENCE [LARGE SCALE GENOMIC DNA]</scope>
    <source>
        <strain evidence="9 10">B22-T-1</strain>
    </source>
</reference>
<dbReference type="AlphaFoldDB" id="A0A2T3ACX9"/>
<gene>
    <name evidence="9" type="ORF">BD289DRAFT_429537</name>
</gene>
<dbReference type="Gene3D" id="1.20.1250.20">
    <property type="entry name" value="MFS general substrate transporter like domains"/>
    <property type="match status" value="2"/>
</dbReference>
<dbReference type="FunFam" id="1.20.1250.20:FF:000284">
    <property type="entry name" value="Siderophore iron transporter mirB"/>
    <property type="match status" value="1"/>
</dbReference>
<evidence type="ECO:0000256" key="2">
    <source>
        <dbReference type="ARBA" id="ARBA00008335"/>
    </source>
</evidence>
<comment type="similarity">
    <text evidence="2">Belongs to the major facilitator superfamily.</text>
</comment>
<feature type="transmembrane region" description="Helical" evidence="8">
    <location>
        <begin position="575"/>
        <end position="593"/>
    </location>
</feature>
<feature type="transmembrane region" description="Helical" evidence="8">
    <location>
        <begin position="155"/>
        <end position="172"/>
    </location>
</feature>
<proteinExistence type="inferred from homology"/>
<comment type="subcellular location">
    <subcellularLocation>
        <location evidence="1">Membrane</location>
        <topology evidence="1">Multi-pass membrane protein</topology>
    </subcellularLocation>
</comment>
<feature type="transmembrane region" description="Helical" evidence="8">
    <location>
        <begin position="125"/>
        <end position="143"/>
    </location>
</feature>
<dbReference type="InParanoid" id="A0A2T3ACX9"/>
<dbReference type="InterPro" id="IPR036259">
    <property type="entry name" value="MFS_trans_sf"/>
</dbReference>
<dbReference type="GO" id="GO:0022857">
    <property type="term" value="F:transmembrane transporter activity"/>
    <property type="evidence" value="ECO:0007669"/>
    <property type="project" value="InterPro"/>
</dbReference>
<feature type="transmembrane region" description="Helical" evidence="8">
    <location>
        <begin position="459"/>
        <end position="479"/>
    </location>
</feature>
<sequence length="608" mass="67415">MGFLHRHKPPQESESFQRADPIDDKIQGPPEIKHDIEQPDAGNSSSISLEQHDEKEIQAHPDQVTANAAIGVQKAEAAALVWPKWAVYFTLGWIWVCYFMLALQQGMTNTFNISAYADFSSSPKLTTAAVVSSIVGGIIKLPIAKLLNLWGRAEAFMFFVGVYELGMIILAACNGPDAYAAGYVLYWIGYDALYLIMDVFVADTTGLRNRAFAFAFVGTPFICTAFTAPLAAESFLQTSTWRWGYGAFTIVMFAVFAPLAVVFKLYTIKAEKLGVYKRDQSGRSTAQSFVHYFHEFDIVGCVILMLAFLLFLLPFNLASYGLASYKSAKFIAMVVVGILLFPAFYIWERYFTRTHFLRWELFKNRTVAGACGLAAVLYFSFYCWDLYYQSFVLVVYNLDIAMSGYMTEIYNVGSTFWGVIFGIWVRYTRHFKYTALFFGLPMMFLGAGLMIHFRSADQGIGYLVMCGIFIAFGGGTLVISEDMAVMAAADRDGVPMLLSLISLASSIGGAIGYAVTGAIFDQTFPQALEANLPEYIKANATIIYNGGYTLQKTYPVGSDVRNAINAAWGYYEKQACIAATAVLVLGVPAIAVWKNHNVDRKQNKGVLI</sequence>
<keyword evidence="5 8" id="KW-1133">Transmembrane helix</keyword>
<dbReference type="PANTHER" id="PTHR23501:SF107">
    <property type="entry name" value="TRANSPORTER, PUTATIVE (AFU_ORTHOLOGUE AFUA_7G04730)-RELATED"/>
    <property type="match status" value="1"/>
</dbReference>
<evidence type="ECO:0000256" key="5">
    <source>
        <dbReference type="ARBA" id="ARBA00022989"/>
    </source>
</evidence>
<organism evidence="9 10">
    <name type="scientific">Coniella lustricola</name>
    <dbReference type="NCBI Taxonomy" id="2025994"/>
    <lineage>
        <taxon>Eukaryota</taxon>
        <taxon>Fungi</taxon>
        <taxon>Dikarya</taxon>
        <taxon>Ascomycota</taxon>
        <taxon>Pezizomycotina</taxon>
        <taxon>Sordariomycetes</taxon>
        <taxon>Sordariomycetidae</taxon>
        <taxon>Diaporthales</taxon>
        <taxon>Schizoparmaceae</taxon>
        <taxon>Coniella</taxon>
    </lineage>
</organism>
<dbReference type="FunCoup" id="A0A2T3ACX9">
    <property type="interactions" value="46"/>
</dbReference>
<dbReference type="OrthoDB" id="4078873at2759"/>
<protein>
    <submittedName>
        <fullName evidence="9">Putative siderochrome-iron transporter</fullName>
    </submittedName>
</protein>
<evidence type="ECO:0000256" key="4">
    <source>
        <dbReference type="ARBA" id="ARBA00022692"/>
    </source>
</evidence>
<name>A0A2T3ACX9_9PEZI</name>
<feature type="compositionally biased region" description="Basic and acidic residues" evidence="7">
    <location>
        <begin position="9"/>
        <end position="37"/>
    </location>
</feature>
<evidence type="ECO:0000256" key="6">
    <source>
        <dbReference type="ARBA" id="ARBA00023136"/>
    </source>
</evidence>
<dbReference type="SUPFAM" id="SSF103473">
    <property type="entry name" value="MFS general substrate transporter"/>
    <property type="match status" value="1"/>
</dbReference>
<dbReference type="GO" id="GO:0005886">
    <property type="term" value="C:plasma membrane"/>
    <property type="evidence" value="ECO:0007669"/>
    <property type="project" value="TreeGrafter"/>
</dbReference>
<feature type="transmembrane region" description="Helical" evidence="8">
    <location>
        <begin position="289"/>
        <end position="315"/>
    </location>
</feature>
<dbReference type="EMBL" id="KZ678410">
    <property type="protein sequence ID" value="PSR92116.1"/>
    <property type="molecule type" value="Genomic_DNA"/>
</dbReference>
<dbReference type="Proteomes" id="UP000241462">
    <property type="component" value="Unassembled WGS sequence"/>
</dbReference>
<evidence type="ECO:0000256" key="1">
    <source>
        <dbReference type="ARBA" id="ARBA00004141"/>
    </source>
</evidence>
<dbReference type="Pfam" id="PF07690">
    <property type="entry name" value="MFS_1"/>
    <property type="match status" value="1"/>
</dbReference>
<feature type="transmembrane region" description="Helical" evidence="8">
    <location>
        <begin position="327"/>
        <end position="347"/>
    </location>
</feature>
<feature type="transmembrane region" description="Helical" evidence="8">
    <location>
        <begin position="178"/>
        <end position="200"/>
    </location>
</feature>
<keyword evidence="6 8" id="KW-0472">Membrane</keyword>
<feature type="transmembrane region" description="Helical" evidence="8">
    <location>
        <begin position="367"/>
        <end position="389"/>
    </location>
</feature>
<evidence type="ECO:0000256" key="7">
    <source>
        <dbReference type="SAM" id="MobiDB-lite"/>
    </source>
</evidence>
<feature type="transmembrane region" description="Helical" evidence="8">
    <location>
        <begin position="500"/>
        <end position="520"/>
    </location>
</feature>
<evidence type="ECO:0000256" key="3">
    <source>
        <dbReference type="ARBA" id="ARBA00022448"/>
    </source>
</evidence>